<accession>A0ABM5Z9K1</accession>
<proteinExistence type="predicted"/>
<organism evidence="1 2">
    <name type="scientific">Collimonas pratensis</name>
    <dbReference type="NCBI Taxonomy" id="279113"/>
    <lineage>
        <taxon>Bacteria</taxon>
        <taxon>Pseudomonadati</taxon>
        <taxon>Pseudomonadota</taxon>
        <taxon>Betaproteobacteria</taxon>
        <taxon>Burkholderiales</taxon>
        <taxon>Oxalobacteraceae</taxon>
        <taxon>Collimonas</taxon>
    </lineage>
</organism>
<name>A0ABM5Z9K1_9BURK</name>
<evidence type="ECO:0000313" key="2">
    <source>
        <dbReference type="Proteomes" id="UP000074914"/>
    </source>
</evidence>
<gene>
    <name evidence="1" type="ORF">CPter291_3497</name>
</gene>
<dbReference type="Proteomes" id="UP000074914">
    <property type="component" value="Chromosome"/>
</dbReference>
<reference evidence="1 2" key="1">
    <citation type="submission" date="2015-11" db="EMBL/GenBank/DDBJ databases">
        <title>Exploring the genomic traits of fungus-feeding bacterial genus Collimonas.</title>
        <authorList>
            <person name="Song C."/>
            <person name="Schmidt R."/>
            <person name="de Jager V."/>
            <person name="Krzyzanowska D."/>
            <person name="Jongedijk E."/>
            <person name="Cankar K."/>
            <person name="Beekwilder J."/>
            <person name="van Veen A."/>
            <person name="de Boer W."/>
            <person name="van Veen J.A."/>
            <person name="Garbeva P."/>
        </authorList>
    </citation>
    <scope>NUCLEOTIDE SEQUENCE [LARGE SCALE GENOMIC DNA]</scope>
    <source>
        <strain evidence="1 2">Ter291</strain>
    </source>
</reference>
<sequence>MRFFTKFLPARFRHFDAKMFGGCFDIFERDITIDVRDIIYLIKPC</sequence>
<protein>
    <submittedName>
        <fullName evidence="1">Uncharacterized protein</fullName>
    </submittedName>
</protein>
<dbReference type="EMBL" id="CP013236">
    <property type="protein sequence ID" value="AMP15732.1"/>
    <property type="molecule type" value="Genomic_DNA"/>
</dbReference>
<evidence type="ECO:0000313" key="1">
    <source>
        <dbReference type="EMBL" id="AMP15732.1"/>
    </source>
</evidence>
<keyword evidence="2" id="KW-1185">Reference proteome</keyword>